<dbReference type="InterPro" id="IPR015422">
    <property type="entry name" value="PyrdxlP-dep_Trfase_small"/>
</dbReference>
<dbReference type="GO" id="GO:0000271">
    <property type="term" value="P:polysaccharide biosynthetic process"/>
    <property type="evidence" value="ECO:0007669"/>
    <property type="project" value="TreeGrafter"/>
</dbReference>
<evidence type="ECO:0000256" key="1">
    <source>
        <dbReference type="ARBA" id="ARBA00022898"/>
    </source>
</evidence>
<dbReference type="AlphaFoldDB" id="A0A917TWT9"/>
<comment type="similarity">
    <text evidence="2 3">Belongs to the DegT/DnrJ/EryC1 family.</text>
</comment>
<dbReference type="SUPFAM" id="SSF53383">
    <property type="entry name" value="PLP-dependent transferases"/>
    <property type="match status" value="1"/>
</dbReference>
<dbReference type="GO" id="GO:0030170">
    <property type="term" value="F:pyridoxal phosphate binding"/>
    <property type="evidence" value="ECO:0007669"/>
    <property type="project" value="TreeGrafter"/>
</dbReference>
<reference evidence="4" key="1">
    <citation type="journal article" date="2014" name="Int. J. Syst. Evol. Microbiol.">
        <title>Complete genome sequence of Corynebacterium casei LMG S-19264T (=DSM 44701T), isolated from a smear-ripened cheese.</title>
        <authorList>
            <consortium name="US DOE Joint Genome Institute (JGI-PGF)"/>
            <person name="Walter F."/>
            <person name="Albersmeier A."/>
            <person name="Kalinowski J."/>
            <person name="Ruckert C."/>
        </authorList>
    </citation>
    <scope>NUCLEOTIDE SEQUENCE</scope>
    <source>
        <strain evidence="4">CGMCC 4.7312</strain>
    </source>
</reference>
<keyword evidence="5" id="KW-1185">Reference proteome</keyword>
<evidence type="ECO:0000256" key="3">
    <source>
        <dbReference type="RuleBase" id="RU004508"/>
    </source>
</evidence>
<dbReference type="PANTHER" id="PTHR30244">
    <property type="entry name" value="TRANSAMINASE"/>
    <property type="match status" value="1"/>
</dbReference>
<accession>A0A917TWT9</accession>
<keyword evidence="1 3" id="KW-0663">Pyridoxal phosphate</keyword>
<comment type="caution">
    <text evidence="4">The sequence shown here is derived from an EMBL/GenBank/DDBJ whole genome shotgun (WGS) entry which is preliminary data.</text>
</comment>
<dbReference type="InterPro" id="IPR015421">
    <property type="entry name" value="PyrdxlP-dep_Trfase_major"/>
</dbReference>
<dbReference type="InterPro" id="IPR000653">
    <property type="entry name" value="DegT/StrS_aminotransferase"/>
</dbReference>
<evidence type="ECO:0000313" key="4">
    <source>
        <dbReference type="EMBL" id="GGM42440.1"/>
    </source>
</evidence>
<dbReference type="Gene3D" id="3.90.1150.10">
    <property type="entry name" value="Aspartate Aminotransferase, domain 1"/>
    <property type="match status" value="1"/>
</dbReference>
<gene>
    <name evidence="4" type="ORF">GCM10011608_28880</name>
</gene>
<organism evidence="4 5">
    <name type="scientific">Micromonospora sonchi</name>
    <dbReference type="NCBI Taxonomy" id="1763543"/>
    <lineage>
        <taxon>Bacteria</taxon>
        <taxon>Bacillati</taxon>
        <taxon>Actinomycetota</taxon>
        <taxon>Actinomycetes</taxon>
        <taxon>Micromonosporales</taxon>
        <taxon>Micromonosporaceae</taxon>
        <taxon>Micromonospora</taxon>
    </lineage>
</organism>
<evidence type="ECO:0000256" key="2">
    <source>
        <dbReference type="ARBA" id="ARBA00037999"/>
    </source>
</evidence>
<proteinExistence type="inferred from homology"/>
<dbReference type="PANTHER" id="PTHR30244:SF36">
    <property type="entry name" value="3-OXO-GLUCOSE-6-PHOSPHATE:GLUTAMATE AMINOTRANSFERASE"/>
    <property type="match status" value="1"/>
</dbReference>
<dbReference type="EMBL" id="BMNB01000011">
    <property type="protein sequence ID" value="GGM42440.1"/>
    <property type="molecule type" value="Genomic_DNA"/>
</dbReference>
<dbReference type="Gene3D" id="3.40.640.10">
    <property type="entry name" value="Type I PLP-dependent aspartate aminotransferase-like (Major domain)"/>
    <property type="match status" value="1"/>
</dbReference>
<dbReference type="GO" id="GO:0008483">
    <property type="term" value="F:transaminase activity"/>
    <property type="evidence" value="ECO:0007669"/>
    <property type="project" value="UniProtKB-KW"/>
</dbReference>
<keyword evidence="4" id="KW-0808">Transferase</keyword>
<dbReference type="Proteomes" id="UP000608890">
    <property type="component" value="Unassembled WGS sequence"/>
</dbReference>
<dbReference type="Pfam" id="PF01041">
    <property type="entry name" value="DegT_DnrJ_EryC1"/>
    <property type="match status" value="1"/>
</dbReference>
<protein>
    <submittedName>
        <fullName evidence="4">Glutamine--scyllo-inositol aminotransferase</fullName>
    </submittedName>
</protein>
<name>A0A917TWT9_9ACTN</name>
<dbReference type="InterPro" id="IPR015424">
    <property type="entry name" value="PyrdxlP-dep_Trfase"/>
</dbReference>
<keyword evidence="4" id="KW-0032">Aminotransferase</keyword>
<reference evidence="4" key="2">
    <citation type="submission" date="2020-09" db="EMBL/GenBank/DDBJ databases">
        <authorList>
            <person name="Sun Q."/>
            <person name="Zhou Y."/>
        </authorList>
    </citation>
    <scope>NUCLEOTIDE SEQUENCE</scope>
    <source>
        <strain evidence="4">CGMCC 4.7312</strain>
    </source>
</reference>
<dbReference type="CDD" id="cd00616">
    <property type="entry name" value="AHBA_syn"/>
    <property type="match status" value="1"/>
</dbReference>
<sequence length="381" mass="39254">MDQANGRGELIMPRIPLVDLAAAHAEVAEEVEAGFKRVIADTAFVGGAEVAAFEREYAAFSGVPHCVGVANGTDAVELALRAVGVGPGAEVILPANTFIATAEAVARTGARPVLVDCAAESYLIDVDAALAAITPATRAIVPVHLYGQLAPVERLRAGLAGRDIAVVEDAAQAQGATRYGRGAGTDGIAATSFYPGKNLGAYGDAGAVVTADAGLATAVRTLGNHGGLQRYVHDVVGVNSRLDGLQAAVLRAKLARLAAWNGMRRAAAARYHALLESVDVLRPAVLPGNEHVWHIYCVRVCGDGGPTRRDEVLARLNAAGVAAAVHYPVPVHRTPAFAGLGGAFPNAEQAAAELLSLPIYPQITSDQQEQVVAALRAALAD</sequence>
<evidence type="ECO:0000313" key="5">
    <source>
        <dbReference type="Proteomes" id="UP000608890"/>
    </source>
</evidence>
<dbReference type="PIRSF" id="PIRSF000390">
    <property type="entry name" value="PLP_StrS"/>
    <property type="match status" value="1"/>
</dbReference>